<keyword evidence="5 6" id="KW-0472">Membrane</keyword>
<evidence type="ECO:0000313" key="8">
    <source>
        <dbReference type="EMBL" id="TMW63298.1"/>
    </source>
</evidence>
<dbReference type="Proteomes" id="UP000794436">
    <property type="component" value="Unassembled WGS sequence"/>
</dbReference>
<dbReference type="PANTHER" id="PTHR10877:SF183">
    <property type="entry name" value="AT14535P-RELATED"/>
    <property type="match status" value="1"/>
</dbReference>
<evidence type="ECO:0000256" key="2">
    <source>
        <dbReference type="ARBA" id="ARBA00007200"/>
    </source>
</evidence>
<proteinExistence type="inferred from homology"/>
<keyword evidence="9" id="KW-1185">Reference proteome</keyword>
<dbReference type="EMBL" id="SPLM01000072">
    <property type="protein sequence ID" value="TMW63298.1"/>
    <property type="molecule type" value="Genomic_DNA"/>
</dbReference>
<keyword evidence="3 6" id="KW-0812">Transmembrane</keyword>
<dbReference type="GO" id="GO:0016020">
    <property type="term" value="C:membrane"/>
    <property type="evidence" value="ECO:0007669"/>
    <property type="project" value="UniProtKB-SubCell"/>
</dbReference>
<dbReference type="InterPro" id="IPR051223">
    <property type="entry name" value="Polycystin"/>
</dbReference>
<evidence type="ECO:0000313" key="9">
    <source>
        <dbReference type="Proteomes" id="UP000794436"/>
    </source>
</evidence>
<comment type="similarity">
    <text evidence="2">Belongs to the polycystin family.</text>
</comment>
<feature type="domain" description="Polycystin" evidence="7">
    <location>
        <begin position="87"/>
        <end position="284"/>
    </location>
</feature>
<evidence type="ECO:0000256" key="3">
    <source>
        <dbReference type="ARBA" id="ARBA00022692"/>
    </source>
</evidence>
<reference evidence="8" key="1">
    <citation type="submission" date="2019-03" db="EMBL/GenBank/DDBJ databases">
        <title>Long read genome sequence of the mycoparasitic Pythium oligandrum ATCC 38472 isolated from sugarbeet rhizosphere.</title>
        <authorList>
            <person name="Gaulin E."/>
        </authorList>
    </citation>
    <scope>NUCLEOTIDE SEQUENCE</scope>
    <source>
        <strain evidence="8">ATCC 38472_TT</strain>
    </source>
</reference>
<sequence length="650" mass="72858">MRSSTGLPVASLVARPTAIPQDFLVRDLKEKRKFRLLSRKLTVFVTFVSIYVAVLLLDRNISGRSMVRSIISTEILQASRAASGLTFANINSIGSFWDWFANSFMEIVYSTTASDGGVRVSSELYTIASHTIIVGGFHLRQDRFASVNTSSPEAKGTPCYSTLLSTQGPRCLTAASDSTDSFGYTDGTATSASELAALDMFRFTTNDSISGYQTYFLRSQTNGTLERQRVVAMRKFRWIDRQTKLVEITMPLYNRNLKLWSIVHLTIDFDLAGGVQPTSFVHVTNLEPYDFSSKRNVMRGILEILFAAHVVYFFFLELWDICVLANGNIRVYMARYGVINNLGDWGNIIVNAAICAWRYFCQANPTRKRLLAIESFDEYIPAMSLAVWDEVLLGMNICNVLLLTAKTLKYFQVTSVIIGYTFAGHMLYGLSFPEWSTFPGALFRVFELNFGLYDPGAIYDAGGYLSAIFIYSSNVVFCILMLNVFMAIVMSTWEQLSDKENEKAQERAAFAKPFGLTDIIHLILMKEDIVDMLIDVAMDFEGEEKVTLTNFTREWRAAGMEVSPATWERIVQWYWDPASKADDVSKKIKGFQTAVDIGATDDVVTVIKSARDLDTGSIQEGDSTKTKLPSMWRRAPKAKVVVSDVAEPGK</sequence>
<dbReference type="OrthoDB" id="444119at2759"/>
<evidence type="ECO:0000256" key="1">
    <source>
        <dbReference type="ARBA" id="ARBA00004141"/>
    </source>
</evidence>
<evidence type="ECO:0000256" key="5">
    <source>
        <dbReference type="ARBA" id="ARBA00023136"/>
    </source>
</evidence>
<dbReference type="PANTHER" id="PTHR10877">
    <property type="entry name" value="POLYCYSTIN FAMILY MEMBER"/>
    <property type="match status" value="1"/>
</dbReference>
<evidence type="ECO:0000256" key="4">
    <source>
        <dbReference type="ARBA" id="ARBA00022989"/>
    </source>
</evidence>
<organism evidence="8 9">
    <name type="scientific">Pythium oligandrum</name>
    <name type="common">Mycoparasitic fungus</name>
    <dbReference type="NCBI Taxonomy" id="41045"/>
    <lineage>
        <taxon>Eukaryota</taxon>
        <taxon>Sar</taxon>
        <taxon>Stramenopiles</taxon>
        <taxon>Oomycota</taxon>
        <taxon>Peronosporomycetes</taxon>
        <taxon>Pythiales</taxon>
        <taxon>Pythiaceae</taxon>
        <taxon>Pythium</taxon>
    </lineage>
</organism>
<keyword evidence="4 6" id="KW-1133">Transmembrane helix</keyword>
<accession>A0A8K1FM40</accession>
<protein>
    <recommendedName>
        <fullName evidence="7">Polycystin domain-containing protein</fullName>
    </recommendedName>
</protein>
<feature type="transmembrane region" description="Helical" evidence="6">
    <location>
        <begin position="468"/>
        <end position="489"/>
    </location>
</feature>
<dbReference type="InterPro" id="IPR046791">
    <property type="entry name" value="Polycystin_dom"/>
</dbReference>
<comment type="caution">
    <text evidence="8">The sequence shown here is derived from an EMBL/GenBank/DDBJ whole genome shotgun (WGS) entry which is preliminary data.</text>
</comment>
<dbReference type="AlphaFoldDB" id="A0A8K1FM40"/>
<evidence type="ECO:0000259" key="7">
    <source>
        <dbReference type="Pfam" id="PF20519"/>
    </source>
</evidence>
<dbReference type="Gene3D" id="1.10.287.70">
    <property type="match status" value="1"/>
</dbReference>
<feature type="transmembrane region" description="Helical" evidence="6">
    <location>
        <begin position="410"/>
        <end position="430"/>
    </location>
</feature>
<evidence type="ECO:0000256" key="6">
    <source>
        <dbReference type="SAM" id="Phobius"/>
    </source>
</evidence>
<feature type="transmembrane region" description="Helical" evidence="6">
    <location>
        <begin position="301"/>
        <end position="319"/>
    </location>
</feature>
<name>A0A8K1FM40_PYTOL</name>
<feature type="transmembrane region" description="Helical" evidence="6">
    <location>
        <begin position="36"/>
        <end position="57"/>
    </location>
</feature>
<comment type="subcellular location">
    <subcellularLocation>
        <location evidence="1">Membrane</location>
        <topology evidence="1">Multi-pass membrane protein</topology>
    </subcellularLocation>
</comment>
<gene>
    <name evidence="8" type="ORF">Poli38472_002239</name>
</gene>
<feature type="transmembrane region" description="Helical" evidence="6">
    <location>
        <begin position="379"/>
        <end position="403"/>
    </location>
</feature>
<dbReference type="Pfam" id="PF20519">
    <property type="entry name" value="Polycystin_dom"/>
    <property type="match status" value="1"/>
</dbReference>